<keyword evidence="3" id="KW-0997">Cell inner membrane</keyword>
<dbReference type="RefSeq" id="WP_135446122.1">
    <property type="nucleotide sequence ID" value="NZ_SRLE01000013.1"/>
</dbReference>
<protein>
    <submittedName>
        <fullName evidence="7">Lipid A biosynthesis acyltransferase</fullName>
    </submittedName>
</protein>
<dbReference type="Proteomes" id="UP000298050">
    <property type="component" value="Unassembled WGS sequence"/>
</dbReference>
<keyword evidence="6 7" id="KW-0012">Acyltransferase</keyword>
<keyword evidence="4 7" id="KW-0808">Transferase</keyword>
<evidence type="ECO:0000313" key="7">
    <source>
        <dbReference type="EMBL" id="TGD71606.1"/>
    </source>
</evidence>
<dbReference type="PANTHER" id="PTHR30606:SF10">
    <property type="entry name" value="PHOSPHATIDYLINOSITOL MANNOSIDE ACYLTRANSFERASE"/>
    <property type="match status" value="1"/>
</dbReference>
<dbReference type="InterPro" id="IPR004960">
    <property type="entry name" value="LipA_acyltrans"/>
</dbReference>
<keyword evidence="5" id="KW-0472">Membrane</keyword>
<evidence type="ECO:0000256" key="3">
    <source>
        <dbReference type="ARBA" id="ARBA00022519"/>
    </source>
</evidence>
<comment type="caution">
    <text evidence="7">The sequence shown here is derived from an EMBL/GenBank/DDBJ whole genome shotgun (WGS) entry which is preliminary data.</text>
</comment>
<evidence type="ECO:0000313" key="8">
    <source>
        <dbReference type="Proteomes" id="UP000298050"/>
    </source>
</evidence>
<dbReference type="AlphaFoldDB" id="A0A4Z0LWS8"/>
<evidence type="ECO:0000256" key="4">
    <source>
        <dbReference type="ARBA" id="ARBA00022679"/>
    </source>
</evidence>
<evidence type="ECO:0000256" key="5">
    <source>
        <dbReference type="ARBA" id="ARBA00023136"/>
    </source>
</evidence>
<dbReference type="OrthoDB" id="5798399at2"/>
<gene>
    <name evidence="7" type="ORF">E4634_18380</name>
</gene>
<reference evidence="7 8" key="1">
    <citation type="submission" date="2019-04" db="EMBL/GenBank/DDBJ databases">
        <title>Taxonomy of novel Haliea sp. from mangrove soil of West Coast of India.</title>
        <authorList>
            <person name="Verma A."/>
            <person name="Kumar P."/>
            <person name="Krishnamurthi S."/>
        </authorList>
    </citation>
    <scope>NUCLEOTIDE SEQUENCE [LARGE SCALE GENOMIC DNA]</scope>
    <source>
        <strain evidence="7 8">SAOS-164</strain>
    </source>
</reference>
<accession>A0A4Z0LWS8</accession>
<proteinExistence type="predicted"/>
<name>A0A4Z0LWS8_9GAMM</name>
<evidence type="ECO:0000256" key="2">
    <source>
        <dbReference type="ARBA" id="ARBA00022475"/>
    </source>
</evidence>
<dbReference type="CDD" id="cd07984">
    <property type="entry name" value="LPLAT_LABLAT-like"/>
    <property type="match status" value="1"/>
</dbReference>
<evidence type="ECO:0000256" key="6">
    <source>
        <dbReference type="ARBA" id="ARBA00023315"/>
    </source>
</evidence>
<organism evidence="7 8">
    <name type="scientific">Mangrovimicrobium sediminis</name>
    <dbReference type="NCBI Taxonomy" id="2562682"/>
    <lineage>
        <taxon>Bacteria</taxon>
        <taxon>Pseudomonadati</taxon>
        <taxon>Pseudomonadota</taxon>
        <taxon>Gammaproteobacteria</taxon>
        <taxon>Cellvibrionales</taxon>
        <taxon>Halieaceae</taxon>
        <taxon>Mangrovimicrobium</taxon>
    </lineage>
</organism>
<comment type="subcellular location">
    <subcellularLocation>
        <location evidence="1">Cell inner membrane</location>
    </subcellularLocation>
</comment>
<sequence>MAEYYLVPKRLARRVPALGRIAQWLESILFRSVFWLVRHIPLNLAYRLSGGLFALAGPHTSKAKKARDNLAVAFPGRDAKWYEDTTRGIFRNLGHAAVELVRMDQVWERRAELLEFEIAPEALAALRSGRPTIMVTAHVGPWQAVNLIAREYGLTVSTIYAPESNRAMTEIMVGMRQSFGVGWISSEEGVRPLLRELQAGHGIGMAMDTRLDSGKLVPFFGVEALTNTSAAGLAQRTGAALIPVRAQRLADGRCRVTTYAPLEPSDAGADPREQVLDLTAQINNCFESWIRDDPAAWICLKRRWPKAHKL</sequence>
<keyword evidence="2" id="KW-1003">Cell membrane</keyword>
<dbReference type="EMBL" id="SRLE01000013">
    <property type="protein sequence ID" value="TGD71606.1"/>
    <property type="molecule type" value="Genomic_DNA"/>
</dbReference>
<dbReference type="GO" id="GO:0005886">
    <property type="term" value="C:plasma membrane"/>
    <property type="evidence" value="ECO:0007669"/>
    <property type="project" value="UniProtKB-SubCell"/>
</dbReference>
<dbReference type="PANTHER" id="PTHR30606">
    <property type="entry name" value="LIPID A BIOSYNTHESIS LAUROYL ACYLTRANSFERASE"/>
    <property type="match status" value="1"/>
</dbReference>
<keyword evidence="8" id="KW-1185">Reference proteome</keyword>
<evidence type="ECO:0000256" key="1">
    <source>
        <dbReference type="ARBA" id="ARBA00004533"/>
    </source>
</evidence>
<dbReference type="GO" id="GO:0016746">
    <property type="term" value="F:acyltransferase activity"/>
    <property type="evidence" value="ECO:0007669"/>
    <property type="project" value="UniProtKB-KW"/>
</dbReference>
<dbReference type="Pfam" id="PF03279">
    <property type="entry name" value="Lip_A_acyltrans"/>
    <property type="match status" value="1"/>
</dbReference>
<dbReference type="GO" id="GO:0009247">
    <property type="term" value="P:glycolipid biosynthetic process"/>
    <property type="evidence" value="ECO:0007669"/>
    <property type="project" value="UniProtKB-ARBA"/>
</dbReference>